<dbReference type="InterPro" id="IPR026444">
    <property type="entry name" value="Secre_tail"/>
</dbReference>
<proteinExistence type="predicted"/>
<dbReference type="SUPFAM" id="SSF50998">
    <property type="entry name" value="Quinoprotein alcohol dehydrogenase-like"/>
    <property type="match status" value="1"/>
</dbReference>
<keyword evidence="3" id="KW-1185">Reference proteome</keyword>
<dbReference type="InterPro" id="IPR011047">
    <property type="entry name" value="Quinoprotein_ADH-like_sf"/>
</dbReference>
<evidence type="ECO:0000313" key="2">
    <source>
        <dbReference type="EMBL" id="MFD3001489.1"/>
    </source>
</evidence>
<dbReference type="NCBIfam" id="TIGR04183">
    <property type="entry name" value="Por_Secre_tail"/>
    <property type="match status" value="1"/>
</dbReference>
<dbReference type="RefSeq" id="WP_377485637.1">
    <property type="nucleotide sequence ID" value="NZ_JBHUOX010000010.1"/>
</dbReference>
<dbReference type="InterPro" id="IPR045829">
    <property type="entry name" value="PKD_6"/>
</dbReference>
<comment type="caution">
    <text evidence="2">The sequence shown here is derived from an EMBL/GenBank/DDBJ whole genome shotgun (WGS) entry which is preliminary data.</text>
</comment>
<gene>
    <name evidence="2" type="ORF">ACFS7Z_14055</name>
</gene>
<dbReference type="InterPro" id="IPR052918">
    <property type="entry name" value="Motility_Chemotaxis_Reg"/>
</dbReference>
<name>A0ABW6BYN9_9BACT</name>
<dbReference type="PANTHER" id="PTHR35580:SF1">
    <property type="entry name" value="PHYTASE-LIKE DOMAIN-CONTAINING PROTEIN"/>
    <property type="match status" value="1"/>
</dbReference>
<sequence length="653" mass="69778">MDEEDGVYVTGQSYSSNPSFNSDFATVKYNATNGEQVWVRRYDGGYNLSDEAHAIAVDNAGGVYVTGGATYSSDDYNGKDFVTFKYRASDGEQVWMARYDGGYGYDAAIALVLDRENGVYVAGYSTGEYNKVSFSTIKYDSQNGSQLWAKRFDNPSGISGMAVDYAGGVYISGYSSLMSSDQEFQAKFLTVKYEASDGEQAWAQTYGEGLSVSRAYDITTDSVGGVYVTGQTITGAGNEGAGAVATLKYNSSDGAILWEVLKEGIDEEGRTISLDELGNVYVSGSSFSNRTYGDFLTIKYSQNGGCTPVVAQGITGPSTVRAGTQDASYTLAGTGADTFNWTVSGEQTVPISGQGTGQVMLDWPTEAGMYEVRASYSAGEACLAQDTTLTVAVFDPNAGFVIGAGWFDSPVNPALPYMQVGGRLHFAFASWYAKDARTVPGYTVFRFSSGGLDFRSAAHTPMRLVISGDMANYTGLGIVNGMEGYGFLVAAVDGDVGQGHQRDRLRLKIWEIASGRVVYDNQAGAGEGAVASTAIEGGQIVIHRPLGRSLENLAALAEGMSEGSVPEKHVLQAYPTIFSGKATVTFTLDQEQEYTLGLYDMNGTLVRNVGSGRAGAGRQYEFVVNEERLSNGLYFVRLIAGAEVQTVKLLLSR</sequence>
<feature type="domain" description="PKD-like" evidence="1">
    <location>
        <begin position="309"/>
        <end position="380"/>
    </location>
</feature>
<dbReference type="PANTHER" id="PTHR35580">
    <property type="entry name" value="CELL SURFACE GLYCOPROTEIN (S-LAYER PROTEIN)-LIKE PROTEIN"/>
    <property type="match status" value="1"/>
</dbReference>
<dbReference type="Pfam" id="PF19408">
    <property type="entry name" value="PKD_6"/>
    <property type="match status" value="1"/>
</dbReference>
<reference evidence="3" key="1">
    <citation type="journal article" date="2019" name="Int. J. Syst. Evol. Microbiol.">
        <title>The Global Catalogue of Microorganisms (GCM) 10K type strain sequencing project: providing services to taxonomists for standard genome sequencing and annotation.</title>
        <authorList>
            <consortium name="The Broad Institute Genomics Platform"/>
            <consortium name="The Broad Institute Genome Sequencing Center for Infectious Disease"/>
            <person name="Wu L."/>
            <person name="Ma J."/>
        </authorList>
    </citation>
    <scope>NUCLEOTIDE SEQUENCE [LARGE SCALE GENOMIC DNA]</scope>
    <source>
        <strain evidence="3">KCTC 23984</strain>
    </source>
</reference>
<evidence type="ECO:0000259" key="1">
    <source>
        <dbReference type="Pfam" id="PF19408"/>
    </source>
</evidence>
<evidence type="ECO:0000313" key="3">
    <source>
        <dbReference type="Proteomes" id="UP001597641"/>
    </source>
</evidence>
<dbReference type="Proteomes" id="UP001597641">
    <property type="component" value="Unassembled WGS sequence"/>
</dbReference>
<organism evidence="2 3">
    <name type="scientific">Pontibacter toksunensis</name>
    <dbReference type="NCBI Taxonomy" id="1332631"/>
    <lineage>
        <taxon>Bacteria</taxon>
        <taxon>Pseudomonadati</taxon>
        <taxon>Bacteroidota</taxon>
        <taxon>Cytophagia</taxon>
        <taxon>Cytophagales</taxon>
        <taxon>Hymenobacteraceae</taxon>
        <taxon>Pontibacter</taxon>
    </lineage>
</organism>
<dbReference type="EMBL" id="JBHUOX010000010">
    <property type="protein sequence ID" value="MFD3001489.1"/>
    <property type="molecule type" value="Genomic_DNA"/>
</dbReference>
<accession>A0ABW6BYN9</accession>
<protein>
    <submittedName>
        <fullName evidence="2">T9SS type A sorting domain-containing protein</fullName>
    </submittedName>
</protein>